<dbReference type="InterPro" id="IPR012914">
    <property type="entry name" value="PucR_dom"/>
</dbReference>
<comment type="similarity">
    <text evidence="1">Belongs to the CdaR family.</text>
</comment>
<keyword evidence="6" id="KW-1185">Reference proteome</keyword>
<feature type="domain" description="Purine catabolism PurC-like" evidence="2">
    <location>
        <begin position="7"/>
        <end position="126"/>
    </location>
</feature>
<evidence type="ECO:0000256" key="1">
    <source>
        <dbReference type="ARBA" id="ARBA00006754"/>
    </source>
</evidence>
<gene>
    <name evidence="5" type="ORF">KS407_06105</name>
</gene>
<feature type="domain" description="PucR C-terminal helix-turn-helix" evidence="3">
    <location>
        <begin position="497"/>
        <end position="551"/>
    </location>
</feature>
<dbReference type="EMBL" id="JAHQCR010000030">
    <property type="protein sequence ID" value="MBU9721016.1"/>
    <property type="molecule type" value="Genomic_DNA"/>
</dbReference>
<feature type="domain" description="CdaR GGDEF-like" evidence="4">
    <location>
        <begin position="303"/>
        <end position="441"/>
    </location>
</feature>
<evidence type="ECO:0000259" key="4">
    <source>
        <dbReference type="Pfam" id="PF17853"/>
    </source>
</evidence>
<reference evidence="5 6" key="1">
    <citation type="submission" date="2021-06" db="EMBL/GenBank/DDBJ databases">
        <title>Bacillus sp. RD4P76, an endophyte from a halophyte.</title>
        <authorList>
            <person name="Sun J.-Q."/>
        </authorList>
    </citation>
    <scope>NUCLEOTIDE SEQUENCE [LARGE SCALE GENOMIC DNA]</scope>
    <source>
        <strain evidence="5 6">JCM 17098</strain>
    </source>
</reference>
<protein>
    <submittedName>
        <fullName evidence="5">PucR family transcriptional regulator ligand-binding domain-containing protein</fullName>
    </submittedName>
</protein>
<dbReference type="Pfam" id="PF07905">
    <property type="entry name" value="PucR"/>
    <property type="match status" value="1"/>
</dbReference>
<evidence type="ECO:0000259" key="2">
    <source>
        <dbReference type="Pfam" id="PF07905"/>
    </source>
</evidence>
<dbReference type="InterPro" id="IPR025736">
    <property type="entry name" value="PucR_C-HTH_dom"/>
</dbReference>
<sequence length="560" mass="64876">MGLTVKDVIQLPIMETSKVKCGKKLVNDKKVDWISVIEVPVENFVRKNELVLSTGIGCEDDPILLEQFVKDVIDSGASVLAFATGRYIYDIPERVVQLAEHYEFIIIEIPWEVRFGDILHTVFQEINKDKRWERQQAEGVRQELINCVLQEKGLQDISNILYKHINIPIVITDLLGEPRANCHFNKKMLNILNEEEDGQLQQIPPSGLLPEHPLSHYLDEYMIDHEMCFRLTISSNHRKQGYLIFQPNDRQDLTWFVMNVLEHALTACALYFVKENAIEMTEVRLKDNFILNLTKSSTEVTTQLISKGQLLGYDLTRPYICIVGEFQEQDLFEKKIKGSKDSPASSSLQSMNYYLQKEITSAGKLLHRRTMATFEEGEVIVFLEADHKPYMETANQFLDVIERRLKDLLTNVNLSWGIATHKDGHYAFYDSYHEAKTALDIGIQENGVGSRTFFSDTRINRLLMTLSQKKEIEEIVTDTIQPLIDYDKKRKTDLIYTFMIYNKYKGNVSQTARALNLHRQSLLHRLRNIESLTQLSLVDSDDLFLLELSVRLWMLKKNME</sequence>
<dbReference type="Gene3D" id="1.10.10.2840">
    <property type="entry name" value="PucR C-terminal helix-turn-helix domain"/>
    <property type="match status" value="1"/>
</dbReference>
<organism evidence="5 6">
    <name type="scientific">Evansella alkalicola</name>
    <dbReference type="NCBI Taxonomy" id="745819"/>
    <lineage>
        <taxon>Bacteria</taxon>
        <taxon>Bacillati</taxon>
        <taxon>Bacillota</taxon>
        <taxon>Bacilli</taxon>
        <taxon>Bacillales</taxon>
        <taxon>Bacillaceae</taxon>
        <taxon>Evansella</taxon>
    </lineage>
</organism>
<comment type="caution">
    <text evidence="5">The sequence shown here is derived from an EMBL/GenBank/DDBJ whole genome shotgun (WGS) entry which is preliminary data.</text>
</comment>
<dbReference type="InterPro" id="IPR042070">
    <property type="entry name" value="PucR_C-HTH_sf"/>
</dbReference>
<dbReference type="PANTHER" id="PTHR33744">
    <property type="entry name" value="CARBOHYDRATE DIACID REGULATOR"/>
    <property type="match status" value="1"/>
</dbReference>
<dbReference type="InterPro" id="IPR041522">
    <property type="entry name" value="CdaR_GGDEF"/>
</dbReference>
<dbReference type="Pfam" id="PF17853">
    <property type="entry name" value="GGDEF_2"/>
    <property type="match status" value="1"/>
</dbReference>
<evidence type="ECO:0000259" key="3">
    <source>
        <dbReference type="Pfam" id="PF13556"/>
    </source>
</evidence>
<evidence type="ECO:0000313" key="6">
    <source>
        <dbReference type="Proteomes" id="UP000790580"/>
    </source>
</evidence>
<accession>A0ABS6JR27</accession>
<dbReference type="InterPro" id="IPR051448">
    <property type="entry name" value="CdaR-like_regulators"/>
</dbReference>
<evidence type="ECO:0000313" key="5">
    <source>
        <dbReference type="EMBL" id="MBU9721016.1"/>
    </source>
</evidence>
<dbReference type="Proteomes" id="UP000790580">
    <property type="component" value="Unassembled WGS sequence"/>
</dbReference>
<dbReference type="PANTHER" id="PTHR33744:SF1">
    <property type="entry name" value="DNA-BINDING TRANSCRIPTIONAL ACTIVATOR ADER"/>
    <property type="match status" value="1"/>
</dbReference>
<proteinExistence type="inferred from homology"/>
<name>A0ABS6JR27_9BACI</name>
<dbReference type="Pfam" id="PF13556">
    <property type="entry name" value="HTH_30"/>
    <property type="match status" value="1"/>
</dbReference>